<evidence type="ECO:0000256" key="5">
    <source>
        <dbReference type="ARBA" id="ARBA00023163"/>
    </source>
</evidence>
<evidence type="ECO:0000313" key="10">
    <source>
        <dbReference type="Proteomes" id="UP000631670"/>
    </source>
</evidence>
<dbReference type="InterPro" id="IPR013249">
    <property type="entry name" value="RNA_pol_sigma70_r4_t2"/>
</dbReference>
<dbReference type="InterPro" id="IPR007627">
    <property type="entry name" value="RNA_pol_sigma70_r2"/>
</dbReference>
<protein>
    <submittedName>
        <fullName evidence="9">RNA polymerase sigma-70 factor (ECF subfamily)</fullName>
    </submittedName>
</protein>
<dbReference type="SUPFAM" id="SSF54427">
    <property type="entry name" value="NTF2-like"/>
    <property type="match status" value="1"/>
</dbReference>
<evidence type="ECO:0000313" key="9">
    <source>
        <dbReference type="EMBL" id="MBE1497638.1"/>
    </source>
</evidence>
<evidence type="ECO:0000256" key="3">
    <source>
        <dbReference type="ARBA" id="ARBA00023015"/>
    </source>
</evidence>
<comment type="caution">
    <text evidence="9">The sequence shown here is derived from an EMBL/GenBank/DDBJ whole genome shotgun (WGS) entry which is preliminary data.</text>
</comment>
<evidence type="ECO:0000256" key="1">
    <source>
        <dbReference type="ARBA" id="ARBA00010641"/>
    </source>
</evidence>
<dbReference type="PANTHER" id="PTHR30173">
    <property type="entry name" value="SIGMA 19 FACTOR"/>
    <property type="match status" value="1"/>
</dbReference>
<comment type="similarity">
    <text evidence="1">Belongs to the sigma-70 factor family. ECF subfamily.</text>
</comment>
<dbReference type="InterPro" id="IPR014284">
    <property type="entry name" value="RNA_pol_sigma-70_dom"/>
</dbReference>
<keyword evidence="5" id="KW-0804">Transcription</keyword>
<dbReference type="SUPFAM" id="SSF88946">
    <property type="entry name" value="Sigma2 domain of RNA polymerase sigma factors"/>
    <property type="match status" value="1"/>
</dbReference>
<reference evidence="9 10" key="1">
    <citation type="submission" date="2020-10" db="EMBL/GenBank/DDBJ databases">
        <title>Sequencing the genomes of 1000 actinobacteria strains.</title>
        <authorList>
            <person name="Klenk H.-P."/>
        </authorList>
    </citation>
    <scope>NUCLEOTIDE SEQUENCE [LARGE SCALE GENOMIC DNA]</scope>
    <source>
        <strain evidence="9 10">DSM 44653</strain>
    </source>
</reference>
<comment type="subunit">
    <text evidence="2">Interacts transiently with the RNA polymerase catalytic core formed by RpoA, RpoB, RpoC and RpoZ (2 alpha, 1 beta, 1 beta' and 1 omega subunit) to form the RNA polymerase holoenzyme that can initiate transcription.</text>
</comment>
<dbReference type="PANTHER" id="PTHR30173:SF43">
    <property type="entry name" value="ECF RNA POLYMERASE SIGMA FACTOR SIGI-RELATED"/>
    <property type="match status" value="1"/>
</dbReference>
<evidence type="ECO:0000259" key="8">
    <source>
        <dbReference type="Pfam" id="PF08281"/>
    </source>
</evidence>
<sequence length="285" mass="31024">MDALTERFERERPRLRAVAYRMLGSAAEADDALQEAWLRFDRTGAAEIDNVPAWLTTVVARVCLSALRARRNHPEEPLDGQPEPDDERRDPAQEAELADEVGLALLVVLDALAPAERVAFVLHDMFAVPFDEIAPMLGKTPAATRQLASRARRRVKGGTAADATLPRRRKVVEAFLAASRGGDFEALLALLDPDVVLHADRFVGPSPAPIVLRGVESVRRGAVLASERARASELALVDGAPGLLMVREGRLAVVLAFRVEDDRIAGIEVIADPERLAKLELAVMD</sequence>
<dbReference type="SUPFAM" id="SSF88659">
    <property type="entry name" value="Sigma3 and sigma4 domains of RNA polymerase sigma factors"/>
    <property type="match status" value="1"/>
</dbReference>
<evidence type="ECO:0000256" key="2">
    <source>
        <dbReference type="ARBA" id="ARBA00011344"/>
    </source>
</evidence>
<name>A0ABR9I342_9PSEU</name>
<evidence type="ECO:0000256" key="6">
    <source>
        <dbReference type="SAM" id="MobiDB-lite"/>
    </source>
</evidence>
<dbReference type="Gene3D" id="1.10.10.10">
    <property type="entry name" value="Winged helix-like DNA-binding domain superfamily/Winged helix DNA-binding domain"/>
    <property type="match status" value="1"/>
</dbReference>
<dbReference type="InterPro" id="IPR036388">
    <property type="entry name" value="WH-like_DNA-bd_sf"/>
</dbReference>
<dbReference type="EMBL" id="JADBEG010000001">
    <property type="protein sequence ID" value="MBE1497638.1"/>
    <property type="molecule type" value="Genomic_DNA"/>
</dbReference>
<feature type="domain" description="RNA polymerase sigma-70 region 2" evidence="7">
    <location>
        <begin position="8"/>
        <end position="71"/>
    </location>
</feature>
<evidence type="ECO:0000259" key="7">
    <source>
        <dbReference type="Pfam" id="PF04542"/>
    </source>
</evidence>
<organism evidence="9 10">
    <name type="scientific">Amycolatopsis lexingtonensis</name>
    <dbReference type="NCBI Taxonomy" id="218822"/>
    <lineage>
        <taxon>Bacteria</taxon>
        <taxon>Bacillati</taxon>
        <taxon>Actinomycetota</taxon>
        <taxon>Actinomycetes</taxon>
        <taxon>Pseudonocardiales</taxon>
        <taxon>Pseudonocardiaceae</taxon>
        <taxon>Amycolatopsis</taxon>
    </lineage>
</organism>
<dbReference type="RefSeq" id="WP_086865687.1">
    <property type="nucleotide sequence ID" value="NZ_JADBEG010000001.1"/>
</dbReference>
<dbReference type="InterPro" id="IPR052704">
    <property type="entry name" value="ECF_Sigma-70_Domain"/>
</dbReference>
<keyword evidence="4" id="KW-0731">Sigma factor</keyword>
<dbReference type="Proteomes" id="UP000631670">
    <property type="component" value="Unassembled WGS sequence"/>
</dbReference>
<dbReference type="InterPro" id="IPR013324">
    <property type="entry name" value="RNA_pol_sigma_r3/r4-like"/>
</dbReference>
<dbReference type="InterPro" id="IPR032710">
    <property type="entry name" value="NTF2-like_dom_sf"/>
</dbReference>
<dbReference type="Pfam" id="PF04542">
    <property type="entry name" value="Sigma70_r2"/>
    <property type="match status" value="1"/>
</dbReference>
<gene>
    <name evidence="9" type="ORF">H4696_004738</name>
</gene>
<dbReference type="Gene3D" id="3.10.450.50">
    <property type="match status" value="1"/>
</dbReference>
<feature type="domain" description="RNA polymerase sigma factor 70 region 4 type 2" evidence="8">
    <location>
        <begin position="104"/>
        <end position="154"/>
    </location>
</feature>
<dbReference type="Gene3D" id="1.10.1740.10">
    <property type="match status" value="1"/>
</dbReference>
<dbReference type="InterPro" id="IPR013325">
    <property type="entry name" value="RNA_pol_sigma_r2"/>
</dbReference>
<keyword evidence="10" id="KW-1185">Reference proteome</keyword>
<feature type="region of interest" description="Disordered" evidence="6">
    <location>
        <begin position="73"/>
        <end position="94"/>
    </location>
</feature>
<keyword evidence="3" id="KW-0805">Transcription regulation</keyword>
<dbReference type="NCBIfam" id="TIGR02937">
    <property type="entry name" value="sigma70-ECF"/>
    <property type="match status" value="1"/>
</dbReference>
<accession>A0ABR9I342</accession>
<evidence type="ECO:0000256" key="4">
    <source>
        <dbReference type="ARBA" id="ARBA00023082"/>
    </source>
</evidence>
<proteinExistence type="inferred from homology"/>
<dbReference type="Pfam" id="PF08281">
    <property type="entry name" value="Sigma70_r4_2"/>
    <property type="match status" value="1"/>
</dbReference>